<name>A0A2M7DNN8_9BACT</name>
<dbReference type="PANTHER" id="PTHR43343">
    <property type="entry name" value="PEPTIDASE S12"/>
    <property type="match status" value="1"/>
</dbReference>
<dbReference type="SUPFAM" id="SSF50494">
    <property type="entry name" value="Trypsin-like serine proteases"/>
    <property type="match status" value="1"/>
</dbReference>
<evidence type="ECO:0000256" key="2">
    <source>
        <dbReference type="ARBA" id="ARBA00022801"/>
    </source>
</evidence>
<dbReference type="AlphaFoldDB" id="A0A2M7DNN8"/>
<dbReference type="Proteomes" id="UP000228896">
    <property type="component" value="Unassembled WGS sequence"/>
</dbReference>
<feature type="compositionally biased region" description="Polar residues" evidence="3">
    <location>
        <begin position="885"/>
        <end position="899"/>
    </location>
</feature>
<keyword evidence="1" id="KW-0645">Protease</keyword>
<protein>
    <recommendedName>
        <fullName evidence="7">Serine protease</fullName>
    </recommendedName>
</protein>
<keyword evidence="2" id="KW-0378">Hydrolase</keyword>
<sequence length="959" mass="105668">MKKILILVFLLSLVLFSQAKAADQKVFRIMTESDSGDYIGQNESWDFSNNNNSKISVTKADEDEVVFSVEDFNVSYMTFEFASETGKTISSGLYTSAKRFPFRGSYNGINIGGDGRGCNKILGAFYVHEYAINNGVLEKAAIDFVQICEPNSTDLYNNTRPKLYGSIRYNSNISNSCDIQGCAEAKKILGFTEEQASTNNQETINTNNTNIITNTSDLPKADAHKAIVKIKSYALNADNKLALFLNGSGVIINSSGIVLTNQHVAILEDDFDNTNRESSYIVCLTEEINKEPECKYTGKLIASDKDLDVALLKIENIAGYSNKNTFSFLNLNTSDSTSVNNEVTALGYPSIGGDTITITKGVISGKENKYNKNWLKTDAIISYGSSGGAAIDSNAGIIGITSGAHSDTLGSLGYIINVTSLNSWINSNTGKTPQSNSLNTKTIELTKKILNVKNGNEFINNAPAYKITKPSDWDFTHEDETALIIDKESDDEGGLILISAVKFPYNIDTGIVEASIKRDLSFLISTASIVKNENATINGNNAKKIIISAAGKQQNYYYIPIDNYLLKVSYDYGQNDKDKATIDNIINSLSLIKSGQYTEKTEYTQDNPKFNIKLSNSWVLLPRNSKEHPLFITSKTNKFAFADIEIVKTNDNTKNLNNNEFLSHIEQQIKEANSLRNIYDIKTEIIKKDAHFKLSNNLTDVIMIDFINKSVSAGKVLTQDRIYCIKTGDKYIVISLNYFKDDANGYSDIVNKFNGMLSSLTLGSSQSSSNMNVSQETNVKNISMYNSLKGKIILKVETNGEAFYIHPTSKKMYYLGRPDDAFAIMREHGVGITNANLSKIPVGLNNLTGSDADFDGLPDLLEDAIGTNKNNSDSDGDGYNDKSELSGNYNPNGSGKLNLDNNFSGAQKGKIFLQVERNGEAWYVNPADGKRYFLGRPTDAFQVMRNLGLGISNINFDKL</sequence>
<evidence type="ECO:0000256" key="3">
    <source>
        <dbReference type="SAM" id="MobiDB-lite"/>
    </source>
</evidence>
<dbReference type="Gene3D" id="2.40.10.120">
    <property type="match status" value="1"/>
</dbReference>
<feature type="region of interest" description="Disordered" evidence="3">
    <location>
        <begin position="865"/>
        <end position="899"/>
    </location>
</feature>
<accession>A0A2M7DNN8</accession>
<keyword evidence="4" id="KW-0732">Signal</keyword>
<evidence type="ECO:0008006" key="7">
    <source>
        <dbReference type="Google" id="ProtNLM"/>
    </source>
</evidence>
<dbReference type="GO" id="GO:0008233">
    <property type="term" value="F:peptidase activity"/>
    <property type="evidence" value="ECO:0007669"/>
    <property type="project" value="UniProtKB-KW"/>
</dbReference>
<dbReference type="GO" id="GO:0006508">
    <property type="term" value="P:proteolysis"/>
    <property type="evidence" value="ECO:0007669"/>
    <property type="project" value="UniProtKB-KW"/>
</dbReference>
<feature type="chain" id="PRO_5014798834" description="Serine protease" evidence="4">
    <location>
        <begin position="22"/>
        <end position="959"/>
    </location>
</feature>
<reference evidence="6" key="1">
    <citation type="submission" date="2017-09" db="EMBL/GenBank/DDBJ databases">
        <title>Depth-based differentiation of microbial function through sediment-hosted aquifers and enrichment of novel symbionts in the deep terrestrial subsurface.</title>
        <authorList>
            <person name="Probst A.J."/>
            <person name="Ladd B."/>
            <person name="Jarett J.K."/>
            <person name="Geller-Mcgrath D.E."/>
            <person name="Sieber C.M.K."/>
            <person name="Emerson J.B."/>
            <person name="Anantharaman K."/>
            <person name="Thomas B.C."/>
            <person name="Malmstrom R."/>
            <person name="Stieglmeier M."/>
            <person name="Klingl A."/>
            <person name="Woyke T."/>
            <person name="Ryan C.M."/>
            <person name="Banfield J.F."/>
        </authorList>
    </citation>
    <scope>NUCLEOTIDE SEQUENCE [LARGE SCALE GENOMIC DNA]</scope>
</reference>
<dbReference type="InterPro" id="IPR009003">
    <property type="entry name" value="Peptidase_S1_PA"/>
</dbReference>
<evidence type="ECO:0000256" key="4">
    <source>
        <dbReference type="SAM" id="SignalP"/>
    </source>
</evidence>
<dbReference type="Pfam" id="PF13365">
    <property type="entry name" value="Trypsin_2"/>
    <property type="match status" value="1"/>
</dbReference>
<evidence type="ECO:0000313" key="6">
    <source>
        <dbReference type="Proteomes" id="UP000228896"/>
    </source>
</evidence>
<dbReference type="EMBL" id="PETS01000066">
    <property type="protein sequence ID" value="PIV51381.1"/>
    <property type="molecule type" value="Genomic_DNA"/>
</dbReference>
<comment type="caution">
    <text evidence="5">The sequence shown here is derived from an EMBL/GenBank/DDBJ whole genome shotgun (WGS) entry which is preliminary data.</text>
</comment>
<dbReference type="InterPro" id="IPR051201">
    <property type="entry name" value="Chloro_Bact_Ser_Proteases"/>
</dbReference>
<evidence type="ECO:0000256" key="1">
    <source>
        <dbReference type="ARBA" id="ARBA00022670"/>
    </source>
</evidence>
<organism evidence="5 6">
    <name type="scientific">Candidatus Falkowbacteria bacterium CG02_land_8_20_14_3_00_36_14</name>
    <dbReference type="NCBI Taxonomy" id="1974560"/>
    <lineage>
        <taxon>Bacteria</taxon>
        <taxon>Candidatus Falkowiibacteriota</taxon>
    </lineage>
</organism>
<feature type="signal peptide" evidence="4">
    <location>
        <begin position="1"/>
        <end position="21"/>
    </location>
</feature>
<gene>
    <name evidence="5" type="ORF">COS18_02820</name>
</gene>
<dbReference type="PANTHER" id="PTHR43343:SF3">
    <property type="entry name" value="PROTEASE DO-LIKE 8, CHLOROPLASTIC"/>
    <property type="match status" value="1"/>
</dbReference>
<evidence type="ECO:0000313" key="5">
    <source>
        <dbReference type="EMBL" id="PIV51381.1"/>
    </source>
</evidence>
<proteinExistence type="predicted"/>